<feature type="compositionally biased region" description="Polar residues" evidence="1">
    <location>
        <begin position="706"/>
        <end position="715"/>
    </location>
</feature>
<feature type="compositionally biased region" description="Low complexity" evidence="1">
    <location>
        <begin position="501"/>
        <end position="541"/>
    </location>
</feature>
<feature type="compositionally biased region" description="Basic and acidic residues" evidence="1">
    <location>
        <begin position="168"/>
        <end position="179"/>
    </location>
</feature>
<gene>
    <name evidence="2" type="ORF">M0813_02335</name>
</gene>
<comment type="caution">
    <text evidence="2">The sequence shown here is derived from an EMBL/GenBank/DDBJ whole genome shotgun (WGS) entry which is preliminary data.</text>
</comment>
<organism evidence="2 3">
    <name type="scientific">Anaeramoeba flamelloides</name>
    <dbReference type="NCBI Taxonomy" id="1746091"/>
    <lineage>
        <taxon>Eukaryota</taxon>
        <taxon>Metamonada</taxon>
        <taxon>Anaeramoebidae</taxon>
        <taxon>Anaeramoeba</taxon>
    </lineage>
</organism>
<keyword evidence="3" id="KW-1185">Reference proteome</keyword>
<feature type="compositionally biased region" description="Basic residues" evidence="1">
    <location>
        <begin position="185"/>
        <end position="196"/>
    </location>
</feature>
<feature type="region of interest" description="Disordered" evidence="1">
    <location>
        <begin position="168"/>
        <end position="211"/>
    </location>
</feature>
<reference evidence="2" key="1">
    <citation type="submission" date="2022-08" db="EMBL/GenBank/DDBJ databases">
        <title>Novel sulfate-reducing endosymbionts in the free-living metamonad Anaeramoeba.</title>
        <authorList>
            <person name="Jerlstrom-Hultqvist J."/>
            <person name="Cepicka I."/>
            <person name="Gallot-Lavallee L."/>
            <person name="Salas-Leiva D."/>
            <person name="Curtis B.A."/>
            <person name="Zahonova K."/>
            <person name="Pipaliya S."/>
            <person name="Dacks J."/>
            <person name="Roger A.J."/>
        </authorList>
    </citation>
    <scope>NUCLEOTIDE SEQUENCE</scope>
    <source>
        <strain evidence="2">Schooner1</strain>
    </source>
</reference>
<dbReference type="Proteomes" id="UP001150062">
    <property type="component" value="Unassembled WGS sequence"/>
</dbReference>
<dbReference type="InterPro" id="IPR011990">
    <property type="entry name" value="TPR-like_helical_dom_sf"/>
</dbReference>
<evidence type="ECO:0000313" key="3">
    <source>
        <dbReference type="Proteomes" id="UP001150062"/>
    </source>
</evidence>
<dbReference type="PANTHER" id="PTHR31975">
    <property type="entry name" value="BUD SITE SELECTION PROTEIN 7-RELATED"/>
    <property type="match status" value="1"/>
</dbReference>
<dbReference type="InterPro" id="IPR015374">
    <property type="entry name" value="ChAPs"/>
</dbReference>
<protein>
    <submittedName>
        <fullName evidence="2">Bud site selection protein</fullName>
    </submittedName>
</protein>
<feature type="region of interest" description="Disordered" evidence="1">
    <location>
        <begin position="484"/>
        <end position="545"/>
    </location>
</feature>
<feature type="compositionally biased region" description="Acidic residues" evidence="1">
    <location>
        <begin position="784"/>
        <end position="796"/>
    </location>
</feature>
<accession>A0ABQ8YIE3</accession>
<dbReference type="Gene3D" id="1.25.40.10">
    <property type="entry name" value="Tetratricopeptide repeat domain"/>
    <property type="match status" value="2"/>
</dbReference>
<feature type="region of interest" description="Disordered" evidence="1">
    <location>
        <begin position="705"/>
        <end position="765"/>
    </location>
</feature>
<proteinExistence type="predicted"/>
<dbReference type="EMBL" id="JAOAOG010000164">
    <property type="protein sequence ID" value="KAJ6244370.1"/>
    <property type="molecule type" value="Genomic_DNA"/>
</dbReference>
<evidence type="ECO:0000256" key="1">
    <source>
        <dbReference type="SAM" id="MobiDB-lite"/>
    </source>
</evidence>
<dbReference type="PANTHER" id="PTHR31975:SF1">
    <property type="entry name" value="BUD SITE SELECTION PROTEIN 7-RELATED"/>
    <property type="match status" value="1"/>
</dbReference>
<dbReference type="SUPFAM" id="SSF48452">
    <property type="entry name" value="TPR-like"/>
    <property type="match status" value="1"/>
</dbReference>
<feature type="region of interest" description="Disordered" evidence="1">
    <location>
        <begin position="784"/>
        <end position="831"/>
    </location>
</feature>
<dbReference type="Pfam" id="PF09295">
    <property type="entry name" value="ChAPs"/>
    <property type="match status" value="2"/>
</dbReference>
<feature type="compositionally biased region" description="Polar residues" evidence="1">
    <location>
        <begin position="725"/>
        <end position="735"/>
    </location>
</feature>
<feature type="compositionally biased region" description="Basic and acidic residues" evidence="1">
    <location>
        <begin position="197"/>
        <end position="211"/>
    </location>
</feature>
<feature type="compositionally biased region" description="Low complexity" evidence="1">
    <location>
        <begin position="484"/>
        <end position="494"/>
    </location>
</feature>
<sequence length="1074" mass="125156">MEYLSNTCECVEEELYRTVEVRISQTKNITKGLGPHDLVHLIKVQPHQKKKKDQVAKIGFYHFVKGLNVSNISSVASYFGRILRSQVRCDRKRNRWKIVSGSFHCYNAFSRVDLVITYSKNGTFKTIFLKRKSKNKNKNKNKYTQNFENNQAIDKGIEIEIENESLSEGKGKGKSEKEYNNNNTRKNKRNNKKKKQAKENKKKNEKEKVSNLSEGLEKEALFEFEGEEIEENEILWAETKNKFFLATELNDTNVLSNYRPCNKTKFKNNYVSKINRKKSKNKSVEKYYFLLYGTRSNLLGISRVYYSIPRCSSVRGISTLSDNYLIDGLLKYFFSSYRYTCGIKFFRVLAKKEPGLLRCVAKGYRKLGKLEKSLQVIRRGLMKKPSSAKMKIELIKILVALRKFKRALNAIDELETLAPFLPETWLIDAKTSLIDKNFHRMFLALSKIPWSNTRIPRNKGNYSLAKKDQIDINSNHLFQNNIKLKNIQNPNNNNNDDKNSGDYGNMNNSNNNNTTNNNSSSNSDSGNNKNSNNKKNNGNKKYSNDRVMYLTRSKIDHYFIYPKPIRITKPPNLVFNSNINMDKTTQNNNNSNNSNNINGLINNIGTIYLELFLKKRENNIALKGITIQIYTLLSKFLNKVGWERFVELHDEVFIANIRDATRKKRHYGNHFGVIIPMNEHRKNEKSLLNEPSYDEREIIENEKKAQQINKNNQTEETVDLRSSPETDYSLNTSDPELSPFSETEDHLNNNENHNNGNENKKDDIINRNNNKLYQGYLADLESEDNVSDQWESDENNSENLFTNKNKNDFEKNSQRNKTKTMKTQEKKLKSIHKRRGNGLIRKKALEPRIIPDWACYQEPQWLVDISEQIHYDSKAFYVLKIEEDNVKNNSSQTRTEEDWLDIGTLALRLGEIQKAHDAFLLAITNGNLKGPISVSFKNRKIVIALISLLSKNGQFIKALELSNLLLHFQDQKQIDEQLLNQKDYTNFFSILEQLIFKIVFQKGMSYMEDFIENYAYTKRVINTKNVLNKKFSKKRAKSKRKKKKIRLSPEKKIHEEIILFVQSANQLKVDGYQK</sequence>
<name>A0ABQ8YIE3_9EUKA</name>
<evidence type="ECO:0000313" key="2">
    <source>
        <dbReference type="EMBL" id="KAJ6244370.1"/>
    </source>
</evidence>